<reference evidence="2" key="1">
    <citation type="submission" date="2018-05" db="EMBL/GenBank/DDBJ databases">
        <authorList>
            <person name="Lanie J.A."/>
            <person name="Ng W.-L."/>
            <person name="Kazmierczak K.M."/>
            <person name="Andrzejewski T.M."/>
            <person name="Davidsen T.M."/>
            <person name="Wayne K.J."/>
            <person name="Tettelin H."/>
            <person name="Glass J.I."/>
            <person name="Rusch D."/>
            <person name="Podicherti R."/>
            <person name="Tsui H.-C.T."/>
            <person name="Winkler M.E."/>
        </authorList>
    </citation>
    <scope>NUCLEOTIDE SEQUENCE</scope>
</reference>
<dbReference type="InterPro" id="IPR036291">
    <property type="entry name" value="NAD(P)-bd_dom_sf"/>
</dbReference>
<dbReference type="Pfam" id="PF00106">
    <property type="entry name" value="adh_short"/>
    <property type="match status" value="1"/>
</dbReference>
<evidence type="ECO:0008006" key="3">
    <source>
        <dbReference type="Google" id="ProtNLM"/>
    </source>
</evidence>
<name>A0A382H8C5_9ZZZZ</name>
<dbReference type="PANTHER" id="PTHR42879">
    <property type="entry name" value="3-OXOACYL-(ACYL-CARRIER-PROTEIN) REDUCTASE"/>
    <property type="match status" value="1"/>
</dbReference>
<dbReference type="AlphaFoldDB" id="A0A382H8C5"/>
<proteinExistence type="inferred from homology"/>
<dbReference type="InterPro" id="IPR002347">
    <property type="entry name" value="SDR_fam"/>
</dbReference>
<dbReference type="EMBL" id="UINC01059697">
    <property type="protein sequence ID" value="SVB83389.1"/>
    <property type="molecule type" value="Genomic_DNA"/>
</dbReference>
<sequence length="220" mass="23383">MELHNKIALVIGAGEMPGSSIAIELARAGAKVVVEGSAGVQEKVLRTVEKFGGDALPIRGDMAIETDVRHVVSNIEAILGDVDIVVNGYPTRNVDRLIEETSYDQWDQIQGNKIRATFLCCKVLIPSMKRRGSGHIISIGSSQLVGQNSSQAAMTASEYGIIGLSNALAKELAGTGIQVLYMSPIDHIASPQEGTFDVSAEGLDSFSKSVVLKIKQSFIG</sequence>
<dbReference type="SUPFAM" id="SSF51735">
    <property type="entry name" value="NAD(P)-binding Rossmann-fold domains"/>
    <property type="match status" value="1"/>
</dbReference>
<dbReference type="PANTHER" id="PTHR42879:SF2">
    <property type="entry name" value="3-OXOACYL-[ACYL-CARRIER-PROTEIN] REDUCTASE FABG"/>
    <property type="match status" value="1"/>
</dbReference>
<evidence type="ECO:0000256" key="1">
    <source>
        <dbReference type="ARBA" id="ARBA00006484"/>
    </source>
</evidence>
<comment type="similarity">
    <text evidence="1">Belongs to the short-chain dehydrogenases/reductases (SDR) family.</text>
</comment>
<organism evidence="2">
    <name type="scientific">marine metagenome</name>
    <dbReference type="NCBI Taxonomy" id="408172"/>
    <lineage>
        <taxon>unclassified sequences</taxon>
        <taxon>metagenomes</taxon>
        <taxon>ecological metagenomes</taxon>
    </lineage>
</organism>
<evidence type="ECO:0000313" key="2">
    <source>
        <dbReference type="EMBL" id="SVB83389.1"/>
    </source>
</evidence>
<dbReference type="PRINTS" id="PR00081">
    <property type="entry name" value="GDHRDH"/>
</dbReference>
<dbReference type="InterPro" id="IPR050259">
    <property type="entry name" value="SDR"/>
</dbReference>
<dbReference type="CDD" id="cd05233">
    <property type="entry name" value="SDR_c"/>
    <property type="match status" value="1"/>
</dbReference>
<accession>A0A382H8C5</accession>
<gene>
    <name evidence="2" type="ORF">METZ01_LOCUS236243</name>
</gene>
<dbReference type="PRINTS" id="PR00080">
    <property type="entry name" value="SDRFAMILY"/>
</dbReference>
<protein>
    <recommendedName>
        <fullName evidence="3">Short-chain dehydrogenase/reductase SDR</fullName>
    </recommendedName>
</protein>
<dbReference type="Gene3D" id="3.40.50.720">
    <property type="entry name" value="NAD(P)-binding Rossmann-like Domain"/>
    <property type="match status" value="1"/>
</dbReference>